<dbReference type="PIRSF" id="PIRSF017082">
    <property type="entry name" value="YflP"/>
    <property type="match status" value="1"/>
</dbReference>
<feature type="chain" id="PRO_5016466714" evidence="2">
    <location>
        <begin position="20"/>
        <end position="318"/>
    </location>
</feature>
<dbReference type="Gene3D" id="3.40.190.150">
    <property type="entry name" value="Bordetella uptake gene, domain 1"/>
    <property type="match status" value="1"/>
</dbReference>
<organism evidence="3 4">
    <name type="scientific">Roseicella frigidaeris</name>
    <dbReference type="NCBI Taxonomy" id="2230885"/>
    <lineage>
        <taxon>Bacteria</taxon>
        <taxon>Pseudomonadati</taxon>
        <taxon>Pseudomonadota</taxon>
        <taxon>Alphaproteobacteria</taxon>
        <taxon>Acetobacterales</taxon>
        <taxon>Roseomonadaceae</taxon>
        <taxon>Roseicella</taxon>
    </lineage>
</organism>
<dbReference type="PANTHER" id="PTHR42928:SF5">
    <property type="entry name" value="BLR1237 PROTEIN"/>
    <property type="match status" value="1"/>
</dbReference>
<dbReference type="EMBL" id="QLIX01000019">
    <property type="protein sequence ID" value="RAI57310.1"/>
    <property type="molecule type" value="Genomic_DNA"/>
</dbReference>
<dbReference type="InterPro" id="IPR042100">
    <property type="entry name" value="Bug_dom1"/>
</dbReference>
<dbReference type="OrthoDB" id="7253795at2"/>
<dbReference type="Gene3D" id="3.40.190.10">
    <property type="entry name" value="Periplasmic binding protein-like II"/>
    <property type="match status" value="1"/>
</dbReference>
<reference evidence="4" key="1">
    <citation type="submission" date="2018-06" db="EMBL/GenBank/DDBJ databases">
        <authorList>
            <person name="Khan S.A."/>
        </authorList>
    </citation>
    <scope>NUCLEOTIDE SEQUENCE [LARGE SCALE GENOMIC DNA]</scope>
    <source>
        <strain evidence="4">DB-1506</strain>
    </source>
</reference>
<keyword evidence="4" id="KW-1185">Reference proteome</keyword>
<dbReference type="Pfam" id="PF03401">
    <property type="entry name" value="TctC"/>
    <property type="match status" value="1"/>
</dbReference>
<evidence type="ECO:0000256" key="1">
    <source>
        <dbReference type="ARBA" id="ARBA00006987"/>
    </source>
</evidence>
<name>A0A327M327_9PROT</name>
<accession>A0A327M327</accession>
<sequence length="318" mass="32942">MRRRPLLLASLLLPSVARAQASRPVRLVLPFPAGGPTDALARLMAPSLADRLGQPVVVDNRPGGGGVPAAEHVMRAAPDGLTLLFTTNSTHSTGPALQAQLPYDPERDFTPIALLAKSPNLVLIAPGLQARSLAAFVAWAKAHPGGVNFGSSGIGTIPHLTGELFNLLTGAGMVHVPYRGTGGVYAEMRRGDVHALFDPPLTALPNVAAGSARALATTGAARTPLAPDLPTGEEAGVPGFVVETWFGLFGPAGLPDAAQRRWVAASEAVLAEADLRSRLLGLGAEAAWGGPATLTATAGRDRERWVRVVRDAGLHPND</sequence>
<keyword evidence="2" id="KW-0732">Signal</keyword>
<proteinExistence type="inferred from homology"/>
<feature type="signal peptide" evidence="2">
    <location>
        <begin position="1"/>
        <end position="19"/>
    </location>
</feature>
<gene>
    <name evidence="3" type="ORF">DOO78_20015</name>
</gene>
<dbReference type="CDD" id="cd13578">
    <property type="entry name" value="PBP2_Bug27"/>
    <property type="match status" value="1"/>
</dbReference>
<dbReference type="InterPro" id="IPR005064">
    <property type="entry name" value="BUG"/>
</dbReference>
<evidence type="ECO:0000256" key="2">
    <source>
        <dbReference type="SAM" id="SignalP"/>
    </source>
</evidence>
<comment type="similarity">
    <text evidence="1">Belongs to the UPF0065 (bug) family.</text>
</comment>
<protein>
    <submittedName>
        <fullName evidence="3">Tripartite tricarboxylate transporter substrate binding protein</fullName>
    </submittedName>
</protein>
<dbReference type="RefSeq" id="WP_111471641.1">
    <property type="nucleotide sequence ID" value="NZ_QLIX01000019.1"/>
</dbReference>
<dbReference type="PANTHER" id="PTHR42928">
    <property type="entry name" value="TRICARBOXYLATE-BINDING PROTEIN"/>
    <property type="match status" value="1"/>
</dbReference>
<dbReference type="AlphaFoldDB" id="A0A327M327"/>
<dbReference type="Proteomes" id="UP000249065">
    <property type="component" value="Unassembled WGS sequence"/>
</dbReference>
<comment type="caution">
    <text evidence="3">The sequence shown here is derived from an EMBL/GenBank/DDBJ whole genome shotgun (WGS) entry which is preliminary data.</text>
</comment>
<evidence type="ECO:0000313" key="4">
    <source>
        <dbReference type="Proteomes" id="UP000249065"/>
    </source>
</evidence>
<evidence type="ECO:0000313" key="3">
    <source>
        <dbReference type="EMBL" id="RAI57310.1"/>
    </source>
</evidence>